<protein>
    <submittedName>
        <fullName evidence="1">Uncharacterized protein</fullName>
    </submittedName>
</protein>
<evidence type="ECO:0000313" key="1">
    <source>
        <dbReference type="EMBL" id="DAF44890.1"/>
    </source>
</evidence>
<proteinExistence type="predicted"/>
<accession>A0A8S5S2J3</accession>
<sequence>MEEMNNQETIKICVEEFSRLQEWMEMAEKESALYKSMKTRYRDLKVILSALGVNVTELDTIKE</sequence>
<name>A0A8S5S2J3_9CAUD</name>
<organism evidence="1">
    <name type="scientific">Siphoviridae sp. ctCIv11</name>
    <dbReference type="NCBI Taxonomy" id="2827806"/>
    <lineage>
        <taxon>Viruses</taxon>
        <taxon>Duplodnaviria</taxon>
        <taxon>Heunggongvirae</taxon>
        <taxon>Uroviricota</taxon>
        <taxon>Caudoviricetes</taxon>
    </lineage>
</organism>
<reference evidence="1" key="1">
    <citation type="journal article" date="2021" name="Proc. Natl. Acad. Sci. U.S.A.">
        <title>A Catalog of Tens of Thousands of Viruses from Human Metagenomes Reveals Hidden Associations with Chronic Diseases.</title>
        <authorList>
            <person name="Tisza M.J."/>
            <person name="Buck C.B."/>
        </authorList>
    </citation>
    <scope>NUCLEOTIDE SEQUENCE</scope>
    <source>
        <strain evidence="1">CtCIv11</strain>
    </source>
</reference>
<dbReference type="EMBL" id="BK032513">
    <property type="protein sequence ID" value="DAF44890.1"/>
    <property type="molecule type" value="Genomic_DNA"/>
</dbReference>